<keyword evidence="4" id="KW-1185">Reference proteome</keyword>
<dbReference type="AlphaFoldDB" id="A0A9N8L2P4"/>
<protein>
    <submittedName>
        <fullName evidence="3">Uncharacterized protein</fullName>
    </submittedName>
</protein>
<name>A0A9N8L2P4_CHRIL</name>
<feature type="region of interest" description="Disordered" evidence="1">
    <location>
        <begin position="93"/>
        <end position="117"/>
    </location>
</feature>
<keyword evidence="2" id="KW-0472">Membrane</keyword>
<evidence type="ECO:0000313" key="4">
    <source>
        <dbReference type="Proteomes" id="UP001154114"/>
    </source>
</evidence>
<dbReference type="EMBL" id="LR824017">
    <property type="protein sequence ID" value="CAD0201238.1"/>
    <property type="molecule type" value="Genomic_DNA"/>
</dbReference>
<accession>A0A9N8L2P4</accession>
<keyword evidence="2" id="KW-0812">Transmembrane</keyword>
<reference evidence="3" key="1">
    <citation type="submission" date="2021-12" db="EMBL/GenBank/DDBJ databases">
        <authorList>
            <person name="King R."/>
        </authorList>
    </citation>
    <scope>NUCLEOTIDE SEQUENCE</scope>
</reference>
<feature type="transmembrane region" description="Helical" evidence="2">
    <location>
        <begin position="21"/>
        <end position="47"/>
    </location>
</feature>
<dbReference type="OrthoDB" id="7461645at2759"/>
<proteinExistence type="predicted"/>
<gene>
    <name evidence="3" type="ORF">CINC_LOCUS2911</name>
</gene>
<dbReference type="Proteomes" id="UP001154114">
    <property type="component" value="Chromosome 14"/>
</dbReference>
<evidence type="ECO:0000256" key="2">
    <source>
        <dbReference type="SAM" id="Phobius"/>
    </source>
</evidence>
<keyword evidence="2" id="KW-1133">Transmembrane helix</keyword>
<evidence type="ECO:0000256" key="1">
    <source>
        <dbReference type="SAM" id="MobiDB-lite"/>
    </source>
</evidence>
<sequence>MCCMFTCCGWAIDLVQRFWTFMMSFCISSAVCCAMIMASMSGIALGYNYSLAEYMDLKETNVSVYIKRGVFDDDVMDDLDFRRSGRMPVAGHLKSDNLMTGAPEDESLSQRSGRRLDDSVFEADDQNKYEGSLMKLTARPEVIHSNPPAFATDDVEMGDAYSKYPVGSVDHFKAVQSLIDARRNMASAGTTVSPVATYNINNRNFPMYLDPSLPNARRMMGNGPLKAIDVQPARKAVPDEGFGSRGNWVLPRQPHLFNRNQFPDYGQYPPTYPSPITLNLGPKRTSITTTTVDILPISFATRTTGMEVMQQPTRPRLIENLDRDSLLMNDRYLMEGAPPIKSEFKDMFKMAPKPTEEEYEDEIKGLPVRRRRGVIYDPLASNSEVTKELNATDIKTQDNSTEIENNDRNGTTVEDIISTNKFMTSSIVYKDMYNEDMDIVKGSNHERDIDENIDPSSLLKLSDSIIYSDVPKYALAMTIQETNDEAPGVDPNKASNTLLDRLITATKDKALSLTQDATHKANPSPKNIKFITKRKPFEHVIVSSKYVSNKPKVLNARQTTLGTAELLNSISVSLNEAGLLTNPASSNFVKLLQSTLT</sequence>
<organism evidence="3 4">
    <name type="scientific">Chrysodeixis includens</name>
    <name type="common">Soybean looper</name>
    <name type="synonym">Pseudoplusia includens</name>
    <dbReference type="NCBI Taxonomy" id="689277"/>
    <lineage>
        <taxon>Eukaryota</taxon>
        <taxon>Metazoa</taxon>
        <taxon>Ecdysozoa</taxon>
        <taxon>Arthropoda</taxon>
        <taxon>Hexapoda</taxon>
        <taxon>Insecta</taxon>
        <taxon>Pterygota</taxon>
        <taxon>Neoptera</taxon>
        <taxon>Endopterygota</taxon>
        <taxon>Lepidoptera</taxon>
        <taxon>Glossata</taxon>
        <taxon>Ditrysia</taxon>
        <taxon>Noctuoidea</taxon>
        <taxon>Noctuidae</taxon>
        <taxon>Plusiinae</taxon>
        <taxon>Chrysodeixis</taxon>
    </lineage>
</organism>
<evidence type="ECO:0000313" key="3">
    <source>
        <dbReference type="EMBL" id="CAD0201238.1"/>
    </source>
</evidence>